<feature type="compositionally biased region" description="Polar residues" evidence="1">
    <location>
        <begin position="263"/>
        <end position="279"/>
    </location>
</feature>
<dbReference type="CDD" id="cd01745">
    <property type="entry name" value="GATase1_2"/>
    <property type="match status" value="1"/>
</dbReference>
<dbReference type="InterPro" id="IPR011697">
    <property type="entry name" value="Peptidase_C26"/>
</dbReference>
<sequence length="315" mass="32405">MASSASDPAAAAAAVTADAAVSAAAAHRRPLVGVTTYMQDAAWGVWSTEAVVLPAEYVRMVVTAGAVPVLLPPHGTDTSVLDALDGLILTGGADVGPDRYGAQPHPRTQAQPWRDDHEFALFAAARDRGLPVLGICRGLQVVNAALGGTLHQHVPEVLGTDRYQPAPGEYGQMIARTTPGSRIAAVVGESITAPCYHHQSVDRVGDGLTVTAHSDDGVIEVLEGATDEPWLLAVQWHPEHNPVDVRVVAAFVDAARTHAARGNATSGHATSGHATASRDSSGHDTSGHGTASAAEVPAGTPSRSPRVDPQEGTSA</sequence>
<dbReference type="EMBL" id="FXZM01000016">
    <property type="protein sequence ID" value="SMY13076.1"/>
    <property type="molecule type" value="Genomic_DNA"/>
</dbReference>
<dbReference type="Gene3D" id="3.40.50.880">
    <property type="match status" value="1"/>
</dbReference>
<dbReference type="GO" id="GO:0005829">
    <property type="term" value="C:cytosol"/>
    <property type="evidence" value="ECO:0007669"/>
    <property type="project" value="TreeGrafter"/>
</dbReference>
<dbReference type="SUPFAM" id="SSF52317">
    <property type="entry name" value="Class I glutamine amidotransferase-like"/>
    <property type="match status" value="1"/>
</dbReference>
<dbReference type="AlphaFoldDB" id="A0A2H1L847"/>
<keyword evidence="3" id="KW-1185">Reference proteome</keyword>
<dbReference type="Proteomes" id="UP000234462">
    <property type="component" value="Unassembled WGS sequence"/>
</dbReference>
<dbReference type="GO" id="GO:0006598">
    <property type="term" value="P:polyamine catabolic process"/>
    <property type="evidence" value="ECO:0007669"/>
    <property type="project" value="TreeGrafter"/>
</dbReference>
<dbReference type="InterPro" id="IPR044668">
    <property type="entry name" value="PuuD-like"/>
</dbReference>
<keyword evidence="2" id="KW-0315">Glutamine amidotransferase</keyword>
<reference evidence="3" key="1">
    <citation type="submission" date="2017-03" db="EMBL/GenBank/DDBJ databases">
        <authorList>
            <person name="Monnet C."/>
        </authorList>
    </citation>
    <scope>NUCLEOTIDE SEQUENCE [LARGE SCALE GENOMIC DNA]</scope>
    <source>
        <strain evidence="3">SJ5-8</strain>
    </source>
</reference>
<dbReference type="Pfam" id="PF07722">
    <property type="entry name" value="Peptidase_C26"/>
    <property type="match status" value="1"/>
</dbReference>
<evidence type="ECO:0000256" key="1">
    <source>
        <dbReference type="SAM" id="MobiDB-lite"/>
    </source>
</evidence>
<feature type="region of interest" description="Disordered" evidence="1">
    <location>
        <begin position="260"/>
        <end position="315"/>
    </location>
</feature>
<dbReference type="RefSeq" id="WP_246075901.1">
    <property type="nucleotide sequence ID" value="NZ_FXZM01000016.1"/>
</dbReference>
<keyword evidence="2" id="KW-0808">Transferase</keyword>
<dbReference type="PROSITE" id="PS51273">
    <property type="entry name" value="GATASE_TYPE_1"/>
    <property type="match status" value="1"/>
</dbReference>
<dbReference type="InterPro" id="IPR029062">
    <property type="entry name" value="Class_I_gatase-like"/>
</dbReference>
<name>A0A2H1L847_9MICO</name>
<accession>A0A2H1L847</accession>
<proteinExistence type="predicted"/>
<evidence type="ECO:0000313" key="2">
    <source>
        <dbReference type="EMBL" id="SMY13076.1"/>
    </source>
</evidence>
<gene>
    <name evidence="2" type="ORF">BJEO58_02684</name>
</gene>
<evidence type="ECO:0000313" key="3">
    <source>
        <dbReference type="Proteomes" id="UP000234462"/>
    </source>
</evidence>
<dbReference type="PANTHER" id="PTHR43235">
    <property type="entry name" value="GLUTAMINE AMIDOTRANSFERASE PB2B2.05-RELATED"/>
    <property type="match status" value="1"/>
</dbReference>
<dbReference type="GO" id="GO:0016740">
    <property type="term" value="F:transferase activity"/>
    <property type="evidence" value="ECO:0007669"/>
    <property type="project" value="UniProtKB-KW"/>
</dbReference>
<dbReference type="PANTHER" id="PTHR43235:SF1">
    <property type="entry name" value="GLUTAMINE AMIDOTRANSFERASE PB2B2.05-RELATED"/>
    <property type="match status" value="1"/>
</dbReference>
<organism evidence="2 3">
    <name type="scientific">Brevibacterium jeotgali</name>
    <dbReference type="NCBI Taxonomy" id="1262550"/>
    <lineage>
        <taxon>Bacteria</taxon>
        <taxon>Bacillati</taxon>
        <taxon>Actinomycetota</taxon>
        <taxon>Actinomycetes</taxon>
        <taxon>Micrococcales</taxon>
        <taxon>Brevibacteriaceae</taxon>
        <taxon>Brevibacterium</taxon>
    </lineage>
</organism>
<dbReference type="GO" id="GO:0033969">
    <property type="term" value="F:gamma-glutamyl-gamma-aminobutyrate hydrolase activity"/>
    <property type="evidence" value="ECO:0007669"/>
    <property type="project" value="TreeGrafter"/>
</dbReference>
<protein>
    <submittedName>
        <fullName evidence="2">Putative glutamine amidotransferase</fullName>
    </submittedName>
</protein>